<proteinExistence type="predicted"/>
<gene>
    <name evidence="1" type="ORF">F4560_006788</name>
</gene>
<comment type="caution">
    <text evidence="1">The sequence shown here is derived from an EMBL/GenBank/DDBJ whole genome shotgun (WGS) entry which is preliminary data.</text>
</comment>
<organism evidence="1 2">
    <name type="scientific">Saccharothrix ecbatanensis</name>
    <dbReference type="NCBI Taxonomy" id="1105145"/>
    <lineage>
        <taxon>Bacteria</taxon>
        <taxon>Bacillati</taxon>
        <taxon>Actinomycetota</taxon>
        <taxon>Actinomycetes</taxon>
        <taxon>Pseudonocardiales</taxon>
        <taxon>Pseudonocardiaceae</taxon>
        <taxon>Saccharothrix</taxon>
    </lineage>
</organism>
<name>A0A7W9HRP1_9PSEU</name>
<evidence type="ECO:0000313" key="1">
    <source>
        <dbReference type="EMBL" id="MBB5807020.1"/>
    </source>
</evidence>
<sequence length="262" mass="28865">MDLPPAWQRPDPLRGLEDMPWSVLAHGAGVDDLMRRVVHGERVTREVACQALADRLLVDDTVSEASVWAVPFLIEMGASYRVPADSRDRVIFMLAAMALAGAGFTDGGKRTRRRWNALGRELPRRPPDWITQTRYEVAKGAHKVFEALAGAKVACSMALAIAVPEVVPRHVVDVADALASADRSPRLLALAARVLLHLVDDDEVTPALLRATAQCHPELLRAYRDKAYPPNQPPEVTLQIMGYRYAFLAAYGDDQEGVTITR</sequence>
<protein>
    <submittedName>
        <fullName evidence="1">Uncharacterized protein</fullName>
    </submittedName>
</protein>
<dbReference type="Proteomes" id="UP000552097">
    <property type="component" value="Unassembled WGS sequence"/>
</dbReference>
<dbReference type="AlphaFoldDB" id="A0A7W9HRP1"/>
<accession>A0A7W9HRP1</accession>
<dbReference type="RefSeq" id="WP_184926990.1">
    <property type="nucleotide sequence ID" value="NZ_JACHMO010000001.1"/>
</dbReference>
<keyword evidence="2" id="KW-1185">Reference proteome</keyword>
<evidence type="ECO:0000313" key="2">
    <source>
        <dbReference type="Proteomes" id="UP000552097"/>
    </source>
</evidence>
<dbReference type="EMBL" id="JACHMO010000001">
    <property type="protein sequence ID" value="MBB5807020.1"/>
    <property type="molecule type" value="Genomic_DNA"/>
</dbReference>
<reference evidence="1 2" key="1">
    <citation type="submission" date="2020-08" db="EMBL/GenBank/DDBJ databases">
        <title>Sequencing the genomes of 1000 actinobacteria strains.</title>
        <authorList>
            <person name="Klenk H.-P."/>
        </authorList>
    </citation>
    <scope>NUCLEOTIDE SEQUENCE [LARGE SCALE GENOMIC DNA]</scope>
    <source>
        <strain evidence="1 2">DSM 45486</strain>
    </source>
</reference>